<name>D3E285_METRM</name>
<dbReference type="InterPro" id="IPR021124">
    <property type="entry name" value="CRISPR-assoc_prot_Cas5"/>
</dbReference>
<dbReference type="Pfam" id="PF09704">
    <property type="entry name" value="Cas_Cas5d"/>
    <property type="match status" value="1"/>
</dbReference>
<dbReference type="InterPro" id="IPR013422">
    <property type="entry name" value="CRISPR-assoc_prot_Cas5_N"/>
</dbReference>
<evidence type="ECO:0000313" key="2">
    <source>
        <dbReference type="EMBL" id="ADC46646.1"/>
    </source>
</evidence>
<gene>
    <name evidence="2" type="ordered locus">mru_0795</name>
</gene>
<dbReference type="GO" id="GO:0051607">
    <property type="term" value="P:defense response to virus"/>
    <property type="evidence" value="ECO:0007669"/>
    <property type="project" value="UniProtKB-KW"/>
</dbReference>
<organism evidence="2 3">
    <name type="scientific">Methanobrevibacter ruminantium (strain ATCC 35063 / DSM 1093 / JCM 13430 / OCM 146 / M1)</name>
    <name type="common">Methanobacterium ruminantium</name>
    <dbReference type="NCBI Taxonomy" id="634498"/>
    <lineage>
        <taxon>Archaea</taxon>
        <taxon>Methanobacteriati</taxon>
        <taxon>Methanobacteriota</taxon>
        <taxon>Methanomada group</taxon>
        <taxon>Methanobacteria</taxon>
        <taxon>Methanobacteriales</taxon>
        <taxon>Methanobacteriaceae</taxon>
        <taxon>Methanobrevibacter</taxon>
    </lineage>
</organism>
<dbReference type="OrthoDB" id="42959at2157"/>
<dbReference type="GeneID" id="8770444"/>
<proteinExistence type="predicted"/>
<keyword evidence="1" id="KW-0051">Antiviral defense</keyword>
<dbReference type="RefSeq" id="WP_012955597.1">
    <property type="nucleotide sequence ID" value="NC_013790.1"/>
</dbReference>
<reference evidence="2 3" key="1">
    <citation type="journal article" date="2010" name="PLoS ONE">
        <title>The genome sequence of the rumen methanogen Methanobrevibacter ruminantium reveals new possibilities for controlling ruminant methane emissions.</title>
        <authorList>
            <person name="Leahy S.C."/>
            <person name="Kelly W.J."/>
            <person name="Altermann E."/>
            <person name="Ronimus R.S."/>
            <person name="Yeoman C.J."/>
            <person name="Pacheco D.M."/>
            <person name="Li D."/>
            <person name="Kong Z."/>
            <person name="McTavish S."/>
            <person name="Sang C."/>
            <person name="Lambie S.C."/>
            <person name="Janssen P.H."/>
            <person name="Dey D."/>
            <person name="Attwood G.T."/>
        </authorList>
    </citation>
    <scope>NUCLEOTIDE SEQUENCE [LARGE SCALE GENOMIC DNA]</scope>
    <source>
        <strain evidence="3">ATCC 35063 / DSM 1093 / JCM 13430 / OCM 146 / M1</strain>
    </source>
</reference>
<sequence length="287" mass="32861">MKIIEVDIWSSFGCFSKHFSNTGGVLTHLIPPKTSIIGIIGAILGYDVNDYEDNDDGTKTYKIESLNNIKVSIYPLFEFKTKRVIFNLVSGTNLDLDIKNINQDVLISPRYKLFISFPSELDEVEELFLNRVKNNKTIYNLYMGRNEFPLNLEFVREINAEKHIFSNDNSDELKSIKVYGSLNRSSIKSLNLSYEDNDSKVDSDALSLISSLLISNSADGVRHLKSFHEFTIKDYPIKRENFTDFSYSPVSFYSSKKFGECFFSNLQLKDGEIELVNIGDDKWLSLI</sequence>
<evidence type="ECO:0000256" key="1">
    <source>
        <dbReference type="ARBA" id="ARBA00023118"/>
    </source>
</evidence>
<dbReference type="EMBL" id="CP001719">
    <property type="protein sequence ID" value="ADC46646.1"/>
    <property type="molecule type" value="Genomic_DNA"/>
</dbReference>
<dbReference type="AlphaFoldDB" id="D3E285"/>
<keyword evidence="3" id="KW-1185">Reference proteome</keyword>
<dbReference type="NCBIfam" id="TIGR02593">
    <property type="entry name" value="CRISPR_cas5"/>
    <property type="match status" value="1"/>
</dbReference>
<evidence type="ECO:0000313" key="3">
    <source>
        <dbReference type="Proteomes" id="UP000008680"/>
    </source>
</evidence>
<accession>D3E285</accession>
<dbReference type="STRING" id="634498.mru_0795"/>
<dbReference type="eggNOG" id="arCOG02758">
    <property type="taxonomic scope" value="Archaea"/>
</dbReference>
<dbReference type="KEGG" id="mru:mru_0795"/>
<dbReference type="Gene3D" id="3.30.70.2660">
    <property type="match status" value="1"/>
</dbReference>
<dbReference type="Proteomes" id="UP000008680">
    <property type="component" value="Chromosome"/>
</dbReference>
<dbReference type="HOGENOM" id="CLU_985586_0_0_2"/>
<dbReference type="PATRIC" id="fig|634498.28.peg.796"/>
<dbReference type="GO" id="GO:0043571">
    <property type="term" value="P:maintenance of CRISPR repeat elements"/>
    <property type="evidence" value="ECO:0007669"/>
    <property type="project" value="InterPro"/>
</dbReference>
<protein>
    <submittedName>
        <fullName evidence="2">CRISPR-associated protein Cas5 Hmari subtype</fullName>
    </submittedName>
</protein>